<name>A0ABW5FNG3_9PSEU</name>
<organism evidence="2 3">
    <name type="scientific">Amycolatopsis pigmentata</name>
    <dbReference type="NCBI Taxonomy" id="450801"/>
    <lineage>
        <taxon>Bacteria</taxon>
        <taxon>Bacillati</taxon>
        <taxon>Actinomycetota</taxon>
        <taxon>Actinomycetes</taxon>
        <taxon>Pseudonocardiales</taxon>
        <taxon>Pseudonocardiaceae</taxon>
        <taxon>Amycolatopsis</taxon>
    </lineage>
</organism>
<sequence length="137" mass="14957">MATFDEIRHRIEEADTARSARRSAAATQIGELAQRRANIVEQLEDIERQLGEVLAAARDVIDIAELSRFTDVPAADLIRWLDARTSHKTSRIKRKRPAADAPARKKTTSADASRVRRPAPSQAATAGASTRAAAQTT</sequence>
<evidence type="ECO:0000313" key="3">
    <source>
        <dbReference type="Proteomes" id="UP001597417"/>
    </source>
</evidence>
<evidence type="ECO:0000313" key="2">
    <source>
        <dbReference type="EMBL" id="MFD2415367.1"/>
    </source>
</evidence>
<dbReference type="EMBL" id="JBHUKR010000004">
    <property type="protein sequence ID" value="MFD2415367.1"/>
    <property type="molecule type" value="Genomic_DNA"/>
</dbReference>
<accession>A0ABW5FNG3</accession>
<proteinExistence type="predicted"/>
<dbReference type="RefSeq" id="WP_378261102.1">
    <property type="nucleotide sequence ID" value="NZ_JBHUKR010000004.1"/>
</dbReference>
<feature type="compositionally biased region" description="Low complexity" evidence="1">
    <location>
        <begin position="123"/>
        <end position="137"/>
    </location>
</feature>
<gene>
    <name evidence="2" type="ORF">ACFSXZ_03395</name>
</gene>
<comment type="caution">
    <text evidence="2">The sequence shown here is derived from an EMBL/GenBank/DDBJ whole genome shotgun (WGS) entry which is preliminary data.</text>
</comment>
<evidence type="ECO:0000256" key="1">
    <source>
        <dbReference type="SAM" id="MobiDB-lite"/>
    </source>
</evidence>
<protein>
    <submittedName>
        <fullName evidence="2">Uncharacterized protein</fullName>
    </submittedName>
</protein>
<feature type="region of interest" description="Disordered" evidence="1">
    <location>
        <begin position="86"/>
        <end position="137"/>
    </location>
</feature>
<reference evidence="3" key="1">
    <citation type="journal article" date="2019" name="Int. J. Syst. Evol. Microbiol.">
        <title>The Global Catalogue of Microorganisms (GCM) 10K type strain sequencing project: providing services to taxonomists for standard genome sequencing and annotation.</title>
        <authorList>
            <consortium name="The Broad Institute Genomics Platform"/>
            <consortium name="The Broad Institute Genome Sequencing Center for Infectious Disease"/>
            <person name="Wu L."/>
            <person name="Ma J."/>
        </authorList>
    </citation>
    <scope>NUCLEOTIDE SEQUENCE [LARGE SCALE GENOMIC DNA]</scope>
    <source>
        <strain evidence="3">CGMCC 4.7645</strain>
    </source>
</reference>
<dbReference type="Proteomes" id="UP001597417">
    <property type="component" value="Unassembled WGS sequence"/>
</dbReference>
<keyword evidence="3" id="KW-1185">Reference proteome</keyword>
<feature type="compositionally biased region" description="Basic residues" evidence="1">
    <location>
        <begin position="86"/>
        <end position="96"/>
    </location>
</feature>